<feature type="region of interest" description="Disordered" evidence="1">
    <location>
        <begin position="112"/>
        <end position="196"/>
    </location>
</feature>
<protein>
    <submittedName>
        <fullName evidence="2">Uncharacterized protein</fullName>
    </submittedName>
</protein>
<evidence type="ECO:0000313" key="2">
    <source>
        <dbReference type="EMBL" id="KAF5186860.1"/>
    </source>
</evidence>
<dbReference type="Proteomes" id="UP000554482">
    <property type="component" value="Unassembled WGS sequence"/>
</dbReference>
<name>A0A7J6VRP3_THATH</name>
<gene>
    <name evidence="2" type="ORF">FRX31_023553</name>
</gene>
<evidence type="ECO:0000313" key="3">
    <source>
        <dbReference type="Proteomes" id="UP000554482"/>
    </source>
</evidence>
<dbReference type="EMBL" id="JABWDY010028758">
    <property type="protein sequence ID" value="KAF5186860.1"/>
    <property type="molecule type" value="Genomic_DNA"/>
</dbReference>
<reference evidence="2 3" key="1">
    <citation type="submission" date="2020-06" db="EMBL/GenBank/DDBJ databases">
        <title>Transcriptomic and genomic resources for Thalictrum thalictroides and T. hernandezii: Facilitating candidate gene discovery in an emerging model plant lineage.</title>
        <authorList>
            <person name="Arias T."/>
            <person name="Riano-Pachon D.M."/>
            <person name="Di Stilio V.S."/>
        </authorList>
    </citation>
    <scope>NUCLEOTIDE SEQUENCE [LARGE SCALE GENOMIC DNA]</scope>
    <source>
        <strain evidence="3">cv. WT478/WT964</strain>
        <tissue evidence="2">Leaves</tissue>
    </source>
</reference>
<dbReference type="AlphaFoldDB" id="A0A7J6VRP3"/>
<feature type="compositionally biased region" description="Basic residues" evidence="1">
    <location>
        <begin position="166"/>
        <end position="182"/>
    </location>
</feature>
<keyword evidence="3" id="KW-1185">Reference proteome</keyword>
<feature type="compositionally biased region" description="Polar residues" evidence="1">
    <location>
        <begin position="153"/>
        <end position="165"/>
    </location>
</feature>
<organism evidence="2 3">
    <name type="scientific">Thalictrum thalictroides</name>
    <name type="common">Rue-anemone</name>
    <name type="synonym">Anemone thalictroides</name>
    <dbReference type="NCBI Taxonomy" id="46969"/>
    <lineage>
        <taxon>Eukaryota</taxon>
        <taxon>Viridiplantae</taxon>
        <taxon>Streptophyta</taxon>
        <taxon>Embryophyta</taxon>
        <taxon>Tracheophyta</taxon>
        <taxon>Spermatophyta</taxon>
        <taxon>Magnoliopsida</taxon>
        <taxon>Ranunculales</taxon>
        <taxon>Ranunculaceae</taxon>
        <taxon>Thalictroideae</taxon>
        <taxon>Thalictrum</taxon>
    </lineage>
</organism>
<evidence type="ECO:0000256" key="1">
    <source>
        <dbReference type="SAM" id="MobiDB-lite"/>
    </source>
</evidence>
<accession>A0A7J6VRP3</accession>
<sequence>MTSRVGRIEDTLIEMKVMIFRLVIAPQQPTQTVVDNSFVYKSNGVDDPILFHQSEKNSDYKQRSLHPCSLSIVLEDDFELRQNRIHAWRHELDGHRRGQHIDPGRVIPPMVERQQQQPQERILRGQTHYIPRRNQQQQRHRGTQQATPDFDPTDSSEYKFSTSPPRRNHHNHHALRNKRRQNHCNDEGNFNLNRFL</sequence>
<comment type="caution">
    <text evidence="2">The sequence shown here is derived from an EMBL/GenBank/DDBJ whole genome shotgun (WGS) entry which is preliminary data.</text>
</comment>
<proteinExistence type="predicted"/>